<feature type="chain" id="PRO_5036955595" description="Carboxypeptidase regulatory-like domain-containing protein" evidence="1">
    <location>
        <begin position="22"/>
        <end position="212"/>
    </location>
</feature>
<name>A0A918CHW6_9DEIO</name>
<sequence>MQTTQARYALAFMLLCSVAAASPPLALSTSNGVTTLSGKVTGWTLGARTLAFSEPGQELARGKMNADGTFQIALPTAAQLKHLTTNVGEMYDVVGCDNQSSDYDISNREADLYWLPLISVLKTRPDPRAPFERAQLYNLATGGKDQLRLVYATDDTTVRVAISCPAFGSDKSVVYDLHVAPGWNMVLDRLGSETNIRNAPSSLDTRWLYGVR</sequence>
<proteinExistence type="predicted"/>
<dbReference type="AlphaFoldDB" id="A0A918CHW6"/>
<protein>
    <recommendedName>
        <fullName evidence="4">Carboxypeptidase regulatory-like domain-containing protein</fullName>
    </recommendedName>
</protein>
<reference evidence="2" key="2">
    <citation type="submission" date="2020-09" db="EMBL/GenBank/DDBJ databases">
        <authorList>
            <person name="Sun Q."/>
            <person name="Ohkuma M."/>
        </authorList>
    </citation>
    <scope>NUCLEOTIDE SEQUENCE</scope>
    <source>
        <strain evidence="2">JCM 31311</strain>
    </source>
</reference>
<reference evidence="2" key="1">
    <citation type="journal article" date="2014" name="Int. J. Syst. Evol. Microbiol.">
        <title>Complete genome sequence of Corynebacterium casei LMG S-19264T (=DSM 44701T), isolated from a smear-ripened cheese.</title>
        <authorList>
            <consortium name="US DOE Joint Genome Institute (JGI-PGF)"/>
            <person name="Walter F."/>
            <person name="Albersmeier A."/>
            <person name="Kalinowski J."/>
            <person name="Ruckert C."/>
        </authorList>
    </citation>
    <scope>NUCLEOTIDE SEQUENCE</scope>
    <source>
        <strain evidence="2">JCM 31311</strain>
    </source>
</reference>
<keyword evidence="3" id="KW-1185">Reference proteome</keyword>
<accession>A0A918CHW6</accession>
<keyword evidence="1" id="KW-0732">Signal</keyword>
<gene>
    <name evidence="2" type="ORF">GCM10008957_39570</name>
</gene>
<evidence type="ECO:0000313" key="2">
    <source>
        <dbReference type="EMBL" id="GGR23780.1"/>
    </source>
</evidence>
<evidence type="ECO:0008006" key="4">
    <source>
        <dbReference type="Google" id="ProtNLM"/>
    </source>
</evidence>
<evidence type="ECO:0000313" key="3">
    <source>
        <dbReference type="Proteomes" id="UP000603865"/>
    </source>
</evidence>
<comment type="caution">
    <text evidence="2">The sequence shown here is derived from an EMBL/GenBank/DDBJ whole genome shotgun (WGS) entry which is preliminary data.</text>
</comment>
<dbReference type="EMBL" id="BMQL01000031">
    <property type="protein sequence ID" value="GGR23780.1"/>
    <property type="molecule type" value="Genomic_DNA"/>
</dbReference>
<evidence type="ECO:0000256" key="1">
    <source>
        <dbReference type="SAM" id="SignalP"/>
    </source>
</evidence>
<dbReference type="Proteomes" id="UP000603865">
    <property type="component" value="Unassembled WGS sequence"/>
</dbReference>
<feature type="signal peptide" evidence="1">
    <location>
        <begin position="1"/>
        <end position="21"/>
    </location>
</feature>
<organism evidence="2 3">
    <name type="scientific">Deinococcus ruber</name>
    <dbReference type="NCBI Taxonomy" id="1848197"/>
    <lineage>
        <taxon>Bacteria</taxon>
        <taxon>Thermotogati</taxon>
        <taxon>Deinococcota</taxon>
        <taxon>Deinococci</taxon>
        <taxon>Deinococcales</taxon>
        <taxon>Deinococcaceae</taxon>
        <taxon>Deinococcus</taxon>
    </lineage>
</organism>
<dbReference type="RefSeq" id="WP_189092227.1">
    <property type="nucleotide sequence ID" value="NZ_BMQL01000031.1"/>
</dbReference>